<feature type="transmembrane region" description="Helical" evidence="10">
    <location>
        <begin position="248"/>
        <end position="269"/>
    </location>
</feature>
<keyword evidence="8 10" id="KW-0472">Membrane</keyword>
<dbReference type="PANTHER" id="PTHR43298">
    <property type="entry name" value="MULTIDRUG RESISTANCE PROTEIN NORM-RELATED"/>
    <property type="match status" value="1"/>
</dbReference>
<evidence type="ECO:0000256" key="3">
    <source>
        <dbReference type="ARBA" id="ARBA00022449"/>
    </source>
</evidence>
<keyword evidence="2" id="KW-0813">Transport</keyword>
<feature type="transmembrane region" description="Helical" evidence="10">
    <location>
        <begin position="195"/>
        <end position="215"/>
    </location>
</feature>
<dbReference type="PANTHER" id="PTHR43298:SF2">
    <property type="entry name" value="FMN_FAD EXPORTER YEEO-RELATED"/>
    <property type="match status" value="1"/>
</dbReference>
<feature type="transmembrane region" description="Helical" evidence="10">
    <location>
        <begin position="419"/>
        <end position="437"/>
    </location>
</feature>
<evidence type="ECO:0000256" key="8">
    <source>
        <dbReference type="ARBA" id="ARBA00023136"/>
    </source>
</evidence>
<evidence type="ECO:0000256" key="7">
    <source>
        <dbReference type="ARBA" id="ARBA00023065"/>
    </source>
</evidence>
<feature type="transmembrane region" description="Helical" evidence="10">
    <location>
        <begin position="90"/>
        <end position="112"/>
    </location>
</feature>
<evidence type="ECO:0000256" key="10">
    <source>
        <dbReference type="SAM" id="Phobius"/>
    </source>
</evidence>
<protein>
    <recommendedName>
        <fullName evidence="9">Multidrug-efflux transporter</fullName>
    </recommendedName>
</protein>
<accession>A0ABP8IAW4</accession>
<evidence type="ECO:0000313" key="12">
    <source>
        <dbReference type="Proteomes" id="UP001501153"/>
    </source>
</evidence>
<dbReference type="CDD" id="cd13131">
    <property type="entry name" value="MATE_NorM_like"/>
    <property type="match status" value="1"/>
</dbReference>
<feature type="transmembrane region" description="Helical" evidence="10">
    <location>
        <begin position="132"/>
        <end position="150"/>
    </location>
</feature>
<dbReference type="InterPro" id="IPR050222">
    <property type="entry name" value="MATE_MdtK"/>
</dbReference>
<keyword evidence="12" id="KW-1185">Reference proteome</keyword>
<sequence length="464" mass="49631">MIQVKDLRPHLRPTVLLAFPVVMSQLGHVLVNLTDSLLVGKLGKIPLAAVGVGVSSTTVLLILGIGLSMGSVPLVAAAEGRRDRPELARLLVSSVWLNTLMGIVLAGLGQLVPLVLPLLGQAPEVVALATPWVRVMSLSLLPLMVFQGFREFAEGLGLTRQAMWLSILANVVNVALCYAFIFGNWGMPQLGMLGSAWASLLARVLMAVLMAGYVLRAARLRPYREAVTSWWVVDLPILNRLFHVGAPIGVQMAFEVGAFSFSQLMMGWLGVTAQAAHQVAITVASVTYMAASGISAAATIRVGQFRGAGQLRRARGAGVTAYWLTLLFMGTMGLLLILTRHWLPYLFIRDPQVVAQAATLLFIAALFQVSDGLQVVGLGALRGLEDVKVPSVVALLAYWAVALPLGYVLGFVLHWGAPGIWTGLLLGLSIVAVVLLLRFRRETAPGYPAVATPGETGDFIKKPE</sequence>
<organism evidence="11 12">
    <name type="scientific">Hymenobacter saemangeumensis</name>
    <dbReference type="NCBI Taxonomy" id="1084522"/>
    <lineage>
        <taxon>Bacteria</taxon>
        <taxon>Pseudomonadati</taxon>
        <taxon>Bacteroidota</taxon>
        <taxon>Cytophagia</taxon>
        <taxon>Cytophagales</taxon>
        <taxon>Hymenobacteraceae</taxon>
        <taxon>Hymenobacter</taxon>
    </lineage>
</organism>
<dbReference type="EMBL" id="BAABGZ010000017">
    <property type="protein sequence ID" value="GAA4355082.1"/>
    <property type="molecule type" value="Genomic_DNA"/>
</dbReference>
<gene>
    <name evidence="11" type="ORF">GCM10023185_17610</name>
</gene>
<keyword evidence="7" id="KW-0406">Ion transport</keyword>
<feature type="transmembrane region" description="Helical" evidence="10">
    <location>
        <begin position="321"/>
        <end position="343"/>
    </location>
</feature>
<comment type="subcellular location">
    <subcellularLocation>
        <location evidence="1">Cell membrane</location>
        <topology evidence="1">Multi-pass membrane protein</topology>
    </subcellularLocation>
</comment>
<dbReference type="Pfam" id="PF01554">
    <property type="entry name" value="MatE"/>
    <property type="match status" value="2"/>
</dbReference>
<evidence type="ECO:0000256" key="9">
    <source>
        <dbReference type="ARBA" id="ARBA00031636"/>
    </source>
</evidence>
<keyword evidence="3" id="KW-0050">Antiport</keyword>
<comment type="caution">
    <text evidence="11">The sequence shown here is derived from an EMBL/GenBank/DDBJ whole genome shotgun (WGS) entry which is preliminary data.</text>
</comment>
<evidence type="ECO:0000256" key="2">
    <source>
        <dbReference type="ARBA" id="ARBA00022448"/>
    </source>
</evidence>
<dbReference type="PIRSF" id="PIRSF006603">
    <property type="entry name" value="DinF"/>
    <property type="match status" value="1"/>
</dbReference>
<evidence type="ECO:0000256" key="5">
    <source>
        <dbReference type="ARBA" id="ARBA00022692"/>
    </source>
</evidence>
<keyword evidence="6 10" id="KW-1133">Transmembrane helix</keyword>
<dbReference type="NCBIfam" id="TIGR00797">
    <property type="entry name" value="matE"/>
    <property type="match status" value="1"/>
</dbReference>
<dbReference type="Proteomes" id="UP001501153">
    <property type="component" value="Unassembled WGS sequence"/>
</dbReference>
<feature type="transmembrane region" description="Helical" evidence="10">
    <location>
        <begin position="45"/>
        <end position="78"/>
    </location>
</feature>
<name>A0ABP8IAW4_9BACT</name>
<feature type="transmembrane region" description="Helical" evidence="10">
    <location>
        <begin position="393"/>
        <end position="413"/>
    </location>
</feature>
<evidence type="ECO:0000313" key="11">
    <source>
        <dbReference type="EMBL" id="GAA4355082.1"/>
    </source>
</evidence>
<evidence type="ECO:0000256" key="4">
    <source>
        <dbReference type="ARBA" id="ARBA00022475"/>
    </source>
</evidence>
<keyword evidence="4" id="KW-1003">Cell membrane</keyword>
<feature type="transmembrane region" description="Helical" evidence="10">
    <location>
        <begin position="355"/>
        <end position="381"/>
    </location>
</feature>
<feature type="transmembrane region" description="Helical" evidence="10">
    <location>
        <begin position="275"/>
        <end position="300"/>
    </location>
</feature>
<evidence type="ECO:0000256" key="1">
    <source>
        <dbReference type="ARBA" id="ARBA00004651"/>
    </source>
</evidence>
<reference evidence="12" key="1">
    <citation type="journal article" date="2019" name="Int. J. Syst. Evol. Microbiol.">
        <title>The Global Catalogue of Microorganisms (GCM) 10K type strain sequencing project: providing services to taxonomists for standard genome sequencing and annotation.</title>
        <authorList>
            <consortium name="The Broad Institute Genomics Platform"/>
            <consortium name="The Broad Institute Genome Sequencing Center for Infectious Disease"/>
            <person name="Wu L."/>
            <person name="Ma J."/>
        </authorList>
    </citation>
    <scope>NUCLEOTIDE SEQUENCE [LARGE SCALE GENOMIC DNA]</scope>
    <source>
        <strain evidence="12">JCM 17923</strain>
    </source>
</reference>
<evidence type="ECO:0000256" key="6">
    <source>
        <dbReference type="ARBA" id="ARBA00022989"/>
    </source>
</evidence>
<proteinExistence type="predicted"/>
<feature type="transmembrane region" description="Helical" evidence="10">
    <location>
        <begin position="162"/>
        <end position="183"/>
    </location>
</feature>
<feature type="transmembrane region" description="Helical" evidence="10">
    <location>
        <begin position="15"/>
        <end position="33"/>
    </location>
</feature>
<dbReference type="InterPro" id="IPR002528">
    <property type="entry name" value="MATE_fam"/>
</dbReference>
<dbReference type="InterPro" id="IPR048279">
    <property type="entry name" value="MdtK-like"/>
</dbReference>
<keyword evidence="5 10" id="KW-0812">Transmembrane</keyword>